<evidence type="ECO:0000313" key="3">
    <source>
        <dbReference type="EMBL" id="KAF2180377.1"/>
    </source>
</evidence>
<dbReference type="AlphaFoldDB" id="A0A6A6DLK1"/>
<protein>
    <submittedName>
        <fullName evidence="3">Uncharacterized protein</fullName>
    </submittedName>
</protein>
<feature type="transmembrane region" description="Helical" evidence="2">
    <location>
        <begin position="91"/>
        <end position="111"/>
    </location>
</feature>
<keyword evidence="2" id="KW-0812">Transmembrane</keyword>
<feature type="non-terminal residue" evidence="3">
    <location>
        <position position="176"/>
    </location>
</feature>
<dbReference type="PANTHER" id="PTHR35394:SF5">
    <property type="entry name" value="DUF3176 DOMAIN-CONTAINING PROTEIN"/>
    <property type="match status" value="1"/>
</dbReference>
<dbReference type="InterPro" id="IPR021514">
    <property type="entry name" value="DUF3176"/>
</dbReference>
<dbReference type="PANTHER" id="PTHR35394">
    <property type="entry name" value="DUF3176 DOMAIN-CONTAINING PROTEIN"/>
    <property type="match status" value="1"/>
</dbReference>
<feature type="transmembrane region" description="Helical" evidence="2">
    <location>
        <begin position="49"/>
        <end position="71"/>
    </location>
</feature>
<dbReference type="Proteomes" id="UP000800200">
    <property type="component" value="Unassembled WGS sequence"/>
</dbReference>
<proteinExistence type="predicted"/>
<dbReference type="OrthoDB" id="5376804at2759"/>
<feature type="transmembrane region" description="Helical" evidence="2">
    <location>
        <begin position="152"/>
        <end position="170"/>
    </location>
</feature>
<dbReference type="Pfam" id="PF11374">
    <property type="entry name" value="DUF3176"/>
    <property type="match status" value="1"/>
</dbReference>
<evidence type="ECO:0000313" key="4">
    <source>
        <dbReference type="Proteomes" id="UP000800200"/>
    </source>
</evidence>
<sequence length="176" mass="19758">MQTTKSGWGTATHVPVPQSDDYEPFQFQDSQLPKRESEKGRFWSRVGELWLLEISCLVLSVAALAALIVILRKYEGRRIEEWPWSITPNSVLAVFSTIIKAMALLPVADCLGQLKWTWFARGKSEPLSDFERFDSASRGIIGSLGLLVRLRFIRHIASLGAFITIIAIAVDPLTQQ</sequence>
<keyword evidence="2" id="KW-0472">Membrane</keyword>
<organism evidence="3 4">
    <name type="scientific">Zopfia rhizophila CBS 207.26</name>
    <dbReference type="NCBI Taxonomy" id="1314779"/>
    <lineage>
        <taxon>Eukaryota</taxon>
        <taxon>Fungi</taxon>
        <taxon>Dikarya</taxon>
        <taxon>Ascomycota</taxon>
        <taxon>Pezizomycotina</taxon>
        <taxon>Dothideomycetes</taxon>
        <taxon>Dothideomycetes incertae sedis</taxon>
        <taxon>Zopfiaceae</taxon>
        <taxon>Zopfia</taxon>
    </lineage>
</organism>
<evidence type="ECO:0000256" key="1">
    <source>
        <dbReference type="SAM" id="MobiDB-lite"/>
    </source>
</evidence>
<feature type="region of interest" description="Disordered" evidence="1">
    <location>
        <begin position="1"/>
        <end position="24"/>
    </location>
</feature>
<reference evidence="3" key="1">
    <citation type="journal article" date="2020" name="Stud. Mycol.">
        <title>101 Dothideomycetes genomes: a test case for predicting lifestyles and emergence of pathogens.</title>
        <authorList>
            <person name="Haridas S."/>
            <person name="Albert R."/>
            <person name="Binder M."/>
            <person name="Bloem J."/>
            <person name="Labutti K."/>
            <person name="Salamov A."/>
            <person name="Andreopoulos B."/>
            <person name="Baker S."/>
            <person name="Barry K."/>
            <person name="Bills G."/>
            <person name="Bluhm B."/>
            <person name="Cannon C."/>
            <person name="Castanera R."/>
            <person name="Culley D."/>
            <person name="Daum C."/>
            <person name="Ezra D."/>
            <person name="Gonzalez J."/>
            <person name="Henrissat B."/>
            <person name="Kuo A."/>
            <person name="Liang C."/>
            <person name="Lipzen A."/>
            <person name="Lutzoni F."/>
            <person name="Magnuson J."/>
            <person name="Mondo S."/>
            <person name="Nolan M."/>
            <person name="Ohm R."/>
            <person name="Pangilinan J."/>
            <person name="Park H.-J."/>
            <person name="Ramirez L."/>
            <person name="Alfaro M."/>
            <person name="Sun H."/>
            <person name="Tritt A."/>
            <person name="Yoshinaga Y."/>
            <person name="Zwiers L.-H."/>
            <person name="Turgeon B."/>
            <person name="Goodwin S."/>
            <person name="Spatafora J."/>
            <person name="Crous P."/>
            <person name="Grigoriev I."/>
        </authorList>
    </citation>
    <scope>NUCLEOTIDE SEQUENCE</scope>
    <source>
        <strain evidence="3">CBS 207.26</strain>
    </source>
</reference>
<gene>
    <name evidence="3" type="ORF">K469DRAFT_592389</name>
</gene>
<keyword evidence="4" id="KW-1185">Reference proteome</keyword>
<dbReference type="EMBL" id="ML994658">
    <property type="protein sequence ID" value="KAF2180377.1"/>
    <property type="molecule type" value="Genomic_DNA"/>
</dbReference>
<evidence type="ECO:0000256" key="2">
    <source>
        <dbReference type="SAM" id="Phobius"/>
    </source>
</evidence>
<keyword evidence="2" id="KW-1133">Transmembrane helix</keyword>
<name>A0A6A6DLK1_9PEZI</name>
<accession>A0A6A6DLK1</accession>